<sequence length="54" mass="6095">MVRRSSKGIHSRSGQNILNGKKVIYTLINKHIDGFSRFLESNKKNGPNGNYGDF</sequence>
<keyword evidence="2" id="KW-1185">Reference proteome</keyword>
<name>A0ABY6HX76_9ARCH</name>
<accession>A0ABY6HX76</accession>
<dbReference type="Proteomes" id="UP001208689">
    <property type="component" value="Chromosome"/>
</dbReference>
<organism evidence="1 2">
    <name type="scientific">Candidatus Lokiarchaeum ossiferum</name>
    <dbReference type="NCBI Taxonomy" id="2951803"/>
    <lineage>
        <taxon>Archaea</taxon>
        <taxon>Promethearchaeati</taxon>
        <taxon>Promethearchaeota</taxon>
        <taxon>Promethearchaeia</taxon>
        <taxon>Promethearchaeales</taxon>
        <taxon>Promethearchaeaceae</taxon>
        <taxon>Candidatus Lokiarchaeum</taxon>
    </lineage>
</organism>
<proteinExistence type="predicted"/>
<evidence type="ECO:0000313" key="1">
    <source>
        <dbReference type="EMBL" id="UYP48020.1"/>
    </source>
</evidence>
<evidence type="ECO:0000313" key="2">
    <source>
        <dbReference type="Proteomes" id="UP001208689"/>
    </source>
</evidence>
<gene>
    <name evidence="1" type="ORF">NEF87_004305</name>
</gene>
<protein>
    <submittedName>
        <fullName evidence="1">Uncharacterized protein</fullName>
    </submittedName>
</protein>
<reference evidence="1" key="1">
    <citation type="submission" date="2022-09" db="EMBL/GenBank/DDBJ databases">
        <title>Actin cytoskeleton and complex cell architecture in an #Asgard archaeon.</title>
        <authorList>
            <person name="Ponce Toledo R.I."/>
            <person name="Schleper C."/>
            <person name="Rodrigues Oliveira T."/>
            <person name="Wollweber F."/>
            <person name="Xu J."/>
            <person name="Rittmann S."/>
            <person name="Klingl A."/>
            <person name="Pilhofer M."/>
        </authorList>
    </citation>
    <scope>NUCLEOTIDE SEQUENCE</scope>
    <source>
        <strain evidence="1">B-35</strain>
    </source>
</reference>
<dbReference type="EMBL" id="CP104013">
    <property type="protein sequence ID" value="UYP48020.1"/>
    <property type="molecule type" value="Genomic_DNA"/>
</dbReference>